<dbReference type="InterPro" id="IPR032726">
    <property type="entry name" value="ThiS-like_dom"/>
</dbReference>
<evidence type="ECO:0000313" key="3">
    <source>
        <dbReference type="EMBL" id="AGF78452.1"/>
    </source>
</evidence>
<dbReference type="AlphaFoldDB" id="M1P9Z0"/>
<dbReference type="GO" id="GO:0061504">
    <property type="term" value="P:cyclic threonylcarbamoyladenosine biosynthetic process"/>
    <property type="evidence" value="ECO:0007669"/>
    <property type="project" value="TreeGrafter"/>
</dbReference>
<dbReference type="InterPro" id="IPR000594">
    <property type="entry name" value="ThiF_NAD_FAD-bd"/>
</dbReference>
<dbReference type="eggNOG" id="COG0476">
    <property type="taxonomic scope" value="Bacteria"/>
</dbReference>
<dbReference type="NCBIfam" id="NF006395">
    <property type="entry name" value="PRK08644.1"/>
    <property type="match status" value="1"/>
</dbReference>
<dbReference type="RefSeq" id="WP_015404143.1">
    <property type="nucleotide sequence ID" value="NC_020304.1"/>
</dbReference>
<evidence type="ECO:0000259" key="1">
    <source>
        <dbReference type="Pfam" id="PF00899"/>
    </source>
</evidence>
<name>M1P9Z0_DESSD</name>
<organism evidence="3 4">
    <name type="scientific">Desulfocapsa sulfexigens (strain DSM 10523 / SB164P1)</name>
    <dbReference type="NCBI Taxonomy" id="1167006"/>
    <lineage>
        <taxon>Bacteria</taxon>
        <taxon>Pseudomonadati</taxon>
        <taxon>Thermodesulfobacteriota</taxon>
        <taxon>Desulfobulbia</taxon>
        <taxon>Desulfobulbales</taxon>
        <taxon>Desulfocapsaceae</taxon>
        <taxon>Desulfocapsa</taxon>
    </lineage>
</organism>
<dbReference type="Pfam" id="PF00899">
    <property type="entry name" value="ThiF"/>
    <property type="match status" value="1"/>
</dbReference>
<dbReference type="NCBIfam" id="TIGR02354">
    <property type="entry name" value="thiF_fam2"/>
    <property type="match status" value="1"/>
</dbReference>
<dbReference type="Pfam" id="PF14453">
    <property type="entry name" value="ThiS-like"/>
    <property type="match status" value="1"/>
</dbReference>
<dbReference type="InterPro" id="IPR035985">
    <property type="entry name" value="Ubiquitin-activating_enz"/>
</dbReference>
<evidence type="ECO:0000313" key="4">
    <source>
        <dbReference type="Proteomes" id="UP000011721"/>
    </source>
</evidence>
<dbReference type="STRING" id="1167006.UWK_01895"/>
<protein>
    <submittedName>
        <fullName evidence="3">Thiamine biosynthesis protein ThiF, family 2</fullName>
    </submittedName>
</protein>
<accession>M1P9Z0</accession>
<dbReference type="GO" id="GO:0061503">
    <property type="term" value="F:tRNA threonylcarbamoyladenosine dehydratase"/>
    <property type="evidence" value="ECO:0007669"/>
    <property type="project" value="TreeGrafter"/>
</dbReference>
<dbReference type="PATRIC" id="fig|1167006.5.peg.2086"/>
<dbReference type="PANTHER" id="PTHR43267:SF3">
    <property type="entry name" value="THIF PROTEIN"/>
    <property type="match status" value="1"/>
</dbReference>
<sequence length="269" mass="28991">MISLNEQEYPFSPGHTIGALAAIHKPSADIFILNGFPVPPDTVVQDGDSCSFIQKGIVPTDKERDALLSARHTPGIQKKIRSSTIAILGLGGLGSAVAGAMAKIGIGKMLLSDYDVVEPSNLNRQHYFVDQIGMLKTEALEENLLRMNPSISLELINEYLTEARLPQLFSDVDVLIECFDDPVMKAATLRSILNTMDRVSYVGSSGMAGFGDNNTIVTTMVRPGIFIVGDKTSEACPGMGLMAPRVGIAAHHQANQALRILLGTEQKRN</sequence>
<feature type="domain" description="ThiS-like ubiquitin" evidence="2">
    <location>
        <begin position="2"/>
        <end position="56"/>
    </location>
</feature>
<dbReference type="InterPro" id="IPR012729">
    <property type="entry name" value="ThiF_fam2"/>
</dbReference>
<reference evidence="4" key="1">
    <citation type="journal article" date="2013" name="Stand. Genomic Sci.">
        <title>Complete genome sequence of Desulfocapsa sulfexigens, a marine deltaproteobacterium specialized in disproportionating inorganic sulfur compounds.</title>
        <authorList>
            <person name="Finster K.W."/>
            <person name="Kjeldsen K.U."/>
            <person name="Kube M."/>
            <person name="Reinhardt R."/>
            <person name="Mussmann M."/>
            <person name="Amann R."/>
            <person name="Schreiber L."/>
        </authorList>
    </citation>
    <scope>NUCLEOTIDE SEQUENCE [LARGE SCALE GENOMIC DNA]</scope>
    <source>
        <strain evidence="4">DSM 10523 / SB164P1</strain>
    </source>
</reference>
<evidence type="ECO:0000259" key="2">
    <source>
        <dbReference type="Pfam" id="PF14453"/>
    </source>
</evidence>
<dbReference type="SUPFAM" id="SSF69572">
    <property type="entry name" value="Activating enzymes of the ubiquitin-like proteins"/>
    <property type="match status" value="1"/>
</dbReference>
<dbReference type="HOGENOM" id="CLU_013325_10_4_7"/>
<dbReference type="GO" id="GO:0008641">
    <property type="term" value="F:ubiquitin-like modifier activating enzyme activity"/>
    <property type="evidence" value="ECO:0007669"/>
    <property type="project" value="InterPro"/>
</dbReference>
<dbReference type="EMBL" id="CP003985">
    <property type="protein sequence ID" value="AGF78452.1"/>
    <property type="molecule type" value="Genomic_DNA"/>
</dbReference>
<feature type="domain" description="THIF-type NAD/FAD binding fold" evidence="1">
    <location>
        <begin position="76"/>
        <end position="266"/>
    </location>
</feature>
<dbReference type="Gene3D" id="3.40.50.720">
    <property type="entry name" value="NAD(P)-binding Rossmann-like Domain"/>
    <property type="match status" value="1"/>
</dbReference>
<dbReference type="InterPro" id="IPR045886">
    <property type="entry name" value="ThiF/MoeB/HesA"/>
</dbReference>
<dbReference type="PANTHER" id="PTHR43267">
    <property type="entry name" value="TRNA THREONYLCARBAMOYLADENOSINE DEHYDRATASE"/>
    <property type="match status" value="1"/>
</dbReference>
<gene>
    <name evidence="3" type="ordered locus">UWK_01895</name>
</gene>
<keyword evidence="4" id="KW-1185">Reference proteome</keyword>
<dbReference type="KEGG" id="dsf:UWK_01895"/>
<proteinExistence type="predicted"/>
<dbReference type="Proteomes" id="UP000011721">
    <property type="component" value="Chromosome"/>
</dbReference>